<proteinExistence type="predicted"/>
<sequence length="79" mass="9070">MQYCPISQKTPPPQSFLLGSRALKQRILFVSLEADAEFKCANSLMKATFMHSVSTELKDADIRQEMKPSYFMTNFQMKS</sequence>
<comment type="caution">
    <text evidence="1">The sequence shown here is derived from an EMBL/GenBank/DDBJ whole genome shotgun (WGS) entry which is preliminary data.</text>
</comment>
<evidence type="ECO:0000313" key="1">
    <source>
        <dbReference type="EMBL" id="KAJ8025881.1"/>
    </source>
</evidence>
<accession>A0A9Q1BFI7</accession>
<gene>
    <name evidence="1" type="ORF">HOLleu_33572</name>
</gene>
<dbReference type="EMBL" id="JAIZAY010000017">
    <property type="protein sequence ID" value="KAJ8025881.1"/>
    <property type="molecule type" value="Genomic_DNA"/>
</dbReference>
<keyword evidence="2" id="KW-1185">Reference proteome</keyword>
<organism evidence="1 2">
    <name type="scientific">Holothuria leucospilota</name>
    <name type="common">Black long sea cucumber</name>
    <name type="synonym">Mertensiothuria leucospilota</name>
    <dbReference type="NCBI Taxonomy" id="206669"/>
    <lineage>
        <taxon>Eukaryota</taxon>
        <taxon>Metazoa</taxon>
        <taxon>Echinodermata</taxon>
        <taxon>Eleutherozoa</taxon>
        <taxon>Echinozoa</taxon>
        <taxon>Holothuroidea</taxon>
        <taxon>Aspidochirotacea</taxon>
        <taxon>Aspidochirotida</taxon>
        <taxon>Holothuriidae</taxon>
        <taxon>Holothuria</taxon>
    </lineage>
</organism>
<evidence type="ECO:0000313" key="2">
    <source>
        <dbReference type="Proteomes" id="UP001152320"/>
    </source>
</evidence>
<dbReference type="AlphaFoldDB" id="A0A9Q1BFI7"/>
<dbReference type="Proteomes" id="UP001152320">
    <property type="component" value="Chromosome 17"/>
</dbReference>
<protein>
    <submittedName>
        <fullName evidence="1">Uncharacterized protein</fullName>
    </submittedName>
</protein>
<reference evidence="1" key="1">
    <citation type="submission" date="2021-10" db="EMBL/GenBank/DDBJ databases">
        <title>Tropical sea cucumber genome reveals ecological adaptation and Cuvierian tubules defense mechanism.</title>
        <authorList>
            <person name="Chen T."/>
        </authorList>
    </citation>
    <scope>NUCLEOTIDE SEQUENCE</scope>
    <source>
        <strain evidence="1">Nanhai2018</strain>
        <tissue evidence="1">Muscle</tissue>
    </source>
</reference>
<name>A0A9Q1BFI7_HOLLE</name>